<name>A0A5M3XCL4_9ACTN</name>
<dbReference type="Pfam" id="PF05257">
    <property type="entry name" value="CHAP"/>
    <property type="match status" value="1"/>
</dbReference>
<dbReference type="InterPro" id="IPR007921">
    <property type="entry name" value="CHAP_dom"/>
</dbReference>
<feature type="domain" description="Peptidase C51" evidence="2">
    <location>
        <begin position="41"/>
        <end position="129"/>
    </location>
</feature>
<gene>
    <name evidence="3" type="ORF">Aple_022910</name>
</gene>
<protein>
    <recommendedName>
        <fullName evidence="5">Peptidase C51 domain-containing protein</fullName>
    </recommendedName>
</protein>
<dbReference type="AlphaFoldDB" id="A0A5M3XCL4"/>
<reference evidence="3 4" key="1">
    <citation type="submission" date="2019-10" db="EMBL/GenBank/DDBJ databases">
        <title>Whole genome shotgun sequence of Acrocarpospora pleiomorpha NBRC 16267.</title>
        <authorList>
            <person name="Ichikawa N."/>
            <person name="Kimura A."/>
            <person name="Kitahashi Y."/>
            <person name="Komaki H."/>
            <person name="Oguchi A."/>
        </authorList>
    </citation>
    <scope>NUCLEOTIDE SEQUENCE [LARGE SCALE GENOMIC DNA]</scope>
    <source>
        <strain evidence="3 4">NBRC 16267</strain>
    </source>
</reference>
<proteinExistence type="predicted"/>
<dbReference type="EMBL" id="BLAF01000011">
    <property type="protein sequence ID" value="GES19395.1"/>
    <property type="molecule type" value="Genomic_DNA"/>
</dbReference>
<accession>A0A5M3XCL4</accession>
<evidence type="ECO:0000259" key="2">
    <source>
        <dbReference type="Pfam" id="PF05257"/>
    </source>
</evidence>
<dbReference type="InterPro" id="IPR002477">
    <property type="entry name" value="Peptidoglycan-bd-like"/>
</dbReference>
<dbReference type="InterPro" id="IPR036366">
    <property type="entry name" value="PGBDSf"/>
</dbReference>
<dbReference type="Gene3D" id="1.10.101.10">
    <property type="entry name" value="PGBD-like superfamily/PGBD"/>
    <property type="match status" value="1"/>
</dbReference>
<comment type="caution">
    <text evidence="3">The sequence shown here is derived from an EMBL/GenBank/DDBJ whole genome shotgun (WGS) entry which is preliminary data.</text>
</comment>
<evidence type="ECO:0000259" key="1">
    <source>
        <dbReference type="Pfam" id="PF01471"/>
    </source>
</evidence>
<evidence type="ECO:0008006" key="5">
    <source>
        <dbReference type="Google" id="ProtNLM"/>
    </source>
</evidence>
<feature type="domain" description="Peptidoglycan binding-like" evidence="1">
    <location>
        <begin position="177"/>
        <end position="232"/>
    </location>
</feature>
<organism evidence="3 4">
    <name type="scientific">Acrocarpospora pleiomorpha</name>
    <dbReference type="NCBI Taxonomy" id="90975"/>
    <lineage>
        <taxon>Bacteria</taxon>
        <taxon>Bacillati</taxon>
        <taxon>Actinomycetota</taxon>
        <taxon>Actinomycetes</taxon>
        <taxon>Streptosporangiales</taxon>
        <taxon>Streptosporangiaceae</taxon>
        <taxon>Acrocarpospora</taxon>
    </lineage>
</organism>
<dbReference type="InterPro" id="IPR036365">
    <property type="entry name" value="PGBD-like_sf"/>
</dbReference>
<sequence length="236" mass="26055">MPKASDLLKMMAAFEGYREGRSQSLFGRRYGIRHRAPIFSGAKWCDMFLAECALLAGGKDMLTIVGDFAFTPSHANWFKENGRWHKGAAGIRAGDVVFFDFPDSEPGIQHVGVVEKVRSGTTIQTIEGNTSNVVARRSRNLRHVVGYGRPAYNGTSSPSRVPSFPNSVTAGLIGELDVRSVQELLIQHGFGVGPDGADGDFGPNTRRALRKFQHAHNLPETDLPDDKTWQELWLAW</sequence>
<keyword evidence="4" id="KW-1185">Reference proteome</keyword>
<evidence type="ECO:0000313" key="4">
    <source>
        <dbReference type="Proteomes" id="UP000377595"/>
    </source>
</evidence>
<dbReference type="Proteomes" id="UP000377595">
    <property type="component" value="Unassembled WGS sequence"/>
</dbReference>
<evidence type="ECO:0000313" key="3">
    <source>
        <dbReference type="EMBL" id="GES19395.1"/>
    </source>
</evidence>
<dbReference type="RefSeq" id="WP_170321402.1">
    <property type="nucleotide sequence ID" value="NZ_BAAAHM010000007.1"/>
</dbReference>
<dbReference type="SUPFAM" id="SSF47090">
    <property type="entry name" value="PGBD-like"/>
    <property type="match status" value="1"/>
</dbReference>
<dbReference type="Pfam" id="PF01471">
    <property type="entry name" value="PG_binding_1"/>
    <property type="match status" value="1"/>
</dbReference>